<dbReference type="AlphaFoldDB" id="A0A9W6N0N8"/>
<keyword evidence="7" id="KW-1185">Reference proteome</keyword>
<reference evidence="6" key="2">
    <citation type="submission" date="2023-01" db="EMBL/GenBank/DDBJ databases">
        <authorList>
            <person name="Sun Q."/>
            <person name="Evtushenko L."/>
        </authorList>
    </citation>
    <scope>NUCLEOTIDE SEQUENCE</scope>
    <source>
        <strain evidence="6">VKM B-2484</strain>
    </source>
</reference>
<dbReference type="GO" id="GO:0043565">
    <property type="term" value="F:sequence-specific DNA binding"/>
    <property type="evidence" value="ECO:0007669"/>
    <property type="project" value="InterPro"/>
</dbReference>
<dbReference type="InterPro" id="IPR020449">
    <property type="entry name" value="Tscrpt_reg_AraC-type_HTH"/>
</dbReference>
<evidence type="ECO:0000313" key="7">
    <source>
        <dbReference type="Proteomes" id="UP001143370"/>
    </source>
</evidence>
<protein>
    <recommendedName>
        <fullName evidence="5">HTH araC/xylS-type domain-containing protein</fullName>
    </recommendedName>
</protein>
<dbReference type="Proteomes" id="UP001143370">
    <property type="component" value="Unassembled WGS sequence"/>
</dbReference>
<dbReference type="RefSeq" id="WP_246544632.1">
    <property type="nucleotide sequence ID" value="NZ_BSFJ01000025.1"/>
</dbReference>
<name>A0A9W6N0N8_9HYPH</name>
<proteinExistence type="predicted"/>
<dbReference type="InterPro" id="IPR018060">
    <property type="entry name" value="HTH_AraC"/>
</dbReference>
<evidence type="ECO:0000256" key="1">
    <source>
        <dbReference type="ARBA" id="ARBA00023015"/>
    </source>
</evidence>
<evidence type="ECO:0000259" key="5">
    <source>
        <dbReference type="PROSITE" id="PS01124"/>
    </source>
</evidence>
<keyword evidence="3" id="KW-0804">Transcription</keyword>
<keyword evidence="1" id="KW-0805">Transcription regulation</keyword>
<dbReference type="PANTHER" id="PTHR46796">
    <property type="entry name" value="HTH-TYPE TRANSCRIPTIONAL ACTIVATOR RHAS-RELATED"/>
    <property type="match status" value="1"/>
</dbReference>
<dbReference type="GO" id="GO:0003700">
    <property type="term" value="F:DNA-binding transcription factor activity"/>
    <property type="evidence" value="ECO:0007669"/>
    <property type="project" value="InterPro"/>
</dbReference>
<keyword evidence="2" id="KW-0238">DNA-binding</keyword>
<dbReference type="InterPro" id="IPR009057">
    <property type="entry name" value="Homeodomain-like_sf"/>
</dbReference>
<dbReference type="InterPro" id="IPR018062">
    <property type="entry name" value="HTH_AraC-typ_CS"/>
</dbReference>
<gene>
    <name evidence="6" type="ORF">GCM10017643_34950</name>
</gene>
<dbReference type="PROSITE" id="PS01124">
    <property type="entry name" value="HTH_ARAC_FAMILY_2"/>
    <property type="match status" value="1"/>
</dbReference>
<accession>A0A9W6N0N8</accession>
<dbReference type="Gene3D" id="1.10.10.60">
    <property type="entry name" value="Homeodomain-like"/>
    <property type="match status" value="2"/>
</dbReference>
<evidence type="ECO:0000256" key="4">
    <source>
        <dbReference type="SAM" id="MobiDB-lite"/>
    </source>
</evidence>
<dbReference type="SMART" id="SM00342">
    <property type="entry name" value="HTH_ARAC"/>
    <property type="match status" value="1"/>
</dbReference>
<dbReference type="InterPro" id="IPR050204">
    <property type="entry name" value="AraC_XylS_family_regulators"/>
</dbReference>
<feature type="domain" description="HTH araC/xylS-type" evidence="5">
    <location>
        <begin position="208"/>
        <end position="306"/>
    </location>
</feature>
<sequence length="312" mass="33580">MSIHVSPLASHFRSRAVEALSPAAGLYVVPTRPVPAQPSQNTASPEGLAIRLGHMGVVVAVTAPVPATGDTSAPVPPVPREVRLVADGADTIRLEVSPERLARCTELLASVARPQGADTSDPVVRRLSQALEAAERGERDHGGLYADAMRLAILARLLGTPSRMEAAADGMPGAGTEGPGLLREAPAPQDEPAARRRLKSGLPKWRLKRVTAYVEENLGESVTLAGMAEAAGLSRMHFAAQFRIATGLRPHDYLLRQRIERAQAMLLETRDPLVEIALAVGFQTQAHFTTVFRRFVGDTPYQWRCANRAARH</sequence>
<dbReference type="PANTHER" id="PTHR46796:SF14">
    <property type="entry name" value="TRANSCRIPTIONAL REGULATORY PROTEIN"/>
    <property type="match status" value="1"/>
</dbReference>
<evidence type="ECO:0000313" key="6">
    <source>
        <dbReference type="EMBL" id="GLK73378.1"/>
    </source>
</evidence>
<comment type="caution">
    <text evidence="6">The sequence shown here is derived from an EMBL/GenBank/DDBJ whole genome shotgun (WGS) entry which is preliminary data.</text>
</comment>
<feature type="region of interest" description="Disordered" evidence="4">
    <location>
        <begin position="165"/>
        <end position="198"/>
    </location>
</feature>
<dbReference type="EMBL" id="BSFJ01000025">
    <property type="protein sequence ID" value="GLK73378.1"/>
    <property type="molecule type" value="Genomic_DNA"/>
</dbReference>
<dbReference type="Pfam" id="PF12833">
    <property type="entry name" value="HTH_18"/>
    <property type="match status" value="1"/>
</dbReference>
<organism evidence="6 7">
    <name type="scientific">Ancylobacter dichloromethanicus</name>
    <dbReference type="NCBI Taxonomy" id="518825"/>
    <lineage>
        <taxon>Bacteria</taxon>
        <taxon>Pseudomonadati</taxon>
        <taxon>Pseudomonadota</taxon>
        <taxon>Alphaproteobacteria</taxon>
        <taxon>Hyphomicrobiales</taxon>
        <taxon>Xanthobacteraceae</taxon>
        <taxon>Ancylobacter</taxon>
    </lineage>
</organism>
<dbReference type="SUPFAM" id="SSF46689">
    <property type="entry name" value="Homeodomain-like"/>
    <property type="match status" value="2"/>
</dbReference>
<reference evidence="6" key="1">
    <citation type="journal article" date="2014" name="Int. J. Syst. Evol. Microbiol.">
        <title>Complete genome sequence of Corynebacterium casei LMG S-19264T (=DSM 44701T), isolated from a smear-ripened cheese.</title>
        <authorList>
            <consortium name="US DOE Joint Genome Institute (JGI-PGF)"/>
            <person name="Walter F."/>
            <person name="Albersmeier A."/>
            <person name="Kalinowski J."/>
            <person name="Ruckert C."/>
        </authorList>
    </citation>
    <scope>NUCLEOTIDE SEQUENCE</scope>
    <source>
        <strain evidence="6">VKM B-2484</strain>
    </source>
</reference>
<dbReference type="PRINTS" id="PR00032">
    <property type="entry name" value="HTHARAC"/>
</dbReference>
<dbReference type="PROSITE" id="PS00041">
    <property type="entry name" value="HTH_ARAC_FAMILY_1"/>
    <property type="match status" value="1"/>
</dbReference>
<evidence type="ECO:0000256" key="2">
    <source>
        <dbReference type="ARBA" id="ARBA00023125"/>
    </source>
</evidence>
<evidence type="ECO:0000256" key="3">
    <source>
        <dbReference type="ARBA" id="ARBA00023163"/>
    </source>
</evidence>